<proteinExistence type="predicted"/>
<feature type="transmembrane region" description="Helical" evidence="1">
    <location>
        <begin position="12"/>
        <end position="32"/>
    </location>
</feature>
<evidence type="ECO:0000256" key="1">
    <source>
        <dbReference type="SAM" id="Phobius"/>
    </source>
</evidence>
<keyword evidence="3" id="KW-1185">Reference proteome</keyword>
<sequence length="70" mass="8216">MNKEVIWSKSNLFLFLIFYFMVYGLELLTFGVHSNSLSDPCVLIFRQQFARECFGNCLDLYKSVKGYRSS</sequence>
<comment type="caution">
    <text evidence="2">The sequence shown here is derived from an EMBL/GenBank/DDBJ whole genome shotgun (WGS) entry which is preliminary data.</text>
</comment>
<name>A0AAD8P9Q8_TARER</name>
<keyword evidence="1" id="KW-0812">Transmembrane</keyword>
<organism evidence="2 3">
    <name type="scientific">Tagetes erecta</name>
    <name type="common">African marigold</name>
    <dbReference type="NCBI Taxonomy" id="13708"/>
    <lineage>
        <taxon>Eukaryota</taxon>
        <taxon>Viridiplantae</taxon>
        <taxon>Streptophyta</taxon>
        <taxon>Embryophyta</taxon>
        <taxon>Tracheophyta</taxon>
        <taxon>Spermatophyta</taxon>
        <taxon>Magnoliopsida</taxon>
        <taxon>eudicotyledons</taxon>
        <taxon>Gunneridae</taxon>
        <taxon>Pentapetalae</taxon>
        <taxon>asterids</taxon>
        <taxon>campanulids</taxon>
        <taxon>Asterales</taxon>
        <taxon>Asteraceae</taxon>
        <taxon>Asteroideae</taxon>
        <taxon>Heliantheae alliance</taxon>
        <taxon>Tageteae</taxon>
        <taxon>Tagetes</taxon>
    </lineage>
</organism>
<accession>A0AAD8P9Q8</accession>
<dbReference type="Proteomes" id="UP001229421">
    <property type="component" value="Unassembled WGS sequence"/>
</dbReference>
<dbReference type="AlphaFoldDB" id="A0AAD8P9Q8"/>
<evidence type="ECO:0000313" key="3">
    <source>
        <dbReference type="Proteomes" id="UP001229421"/>
    </source>
</evidence>
<reference evidence="2" key="1">
    <citation type="journal article" date="2023" name="bioRxiv">
        <title>Improved chromosome-level genome assembly for marigold (Tagetes erecta).</title>
        <authorList>
            <person name="Jiang F."/>
            <person name="Yuan L."/>
            <person name="Wang S."/>
            <person name="Wang H."/>
            <person name="Xu D."/>
            <person name="Wang A."/>
            <person name="Fan W."/>
        </authorList>
    </citation>
    <scope>NUCLEOTIDE SEQUENCE</scope>
    <source>
        <strain evidence="2">WSJ</strain>
        <tissue evidence="2">Leaf</tissue>
    </source>
</reference>
<keyword evidence="1" id="KW-1133">Transmembrane helix</keyword>
<gene>
    <name evidence="2" type="ORF">QVD17_04412</name>
</gene>
<dbReference type="EMBL" id="JAUHHV010000001">
    <property type="protein sequence ID" value="KAK1438603.1"/>
    <property type="molecule type" value="Genomic_DNA"/>
</dbReference>
<keyword evidence="1" id="KW-0472">Membrane</keyword>
<protein>
    <submittedName>
        <fullName evidence="2">Uncharacterized protein</fullName>
    </submittedName>
</protein>
<evidence type="ECO:0000313" key="2">
    <source>
        <dbReference type="EMBL" id="KAK1438603.1"/>
    </source>
</evidence>